<dbReference type="Pfam" id="PF00759">
    <property type="entry name" value="Glyco_hydro_9"/>
    <property type="match status" value="1"/>
</dbReference>
<evidence type="ECO:0000256" key="6">
    <source>
        <dbReference type="ARBA" id="ARBA00023295"/>
    </source>
</evidence>
<evidence type="ECO:0000313" key="13">
    <source>
        <dbReference type="Proteomes" id="UP000187203"/>
    </source>
</evidence>
<keyword evidence="10" id="KW-0472">Membrane</keyword>
<dbReference type="InterPro" id="IPR033126">
    <property type="entry name" value="Glyco_hydro_9_Asp/Glu_AS"/>
</dbReference>
<keyword evidence="3 8" id="KW-0378">Hydrolase</keyword>
<dbReference type="InterPro" id="IPR012341">
    <property type="entry name" value="6hp_glycosidase-like_sf"/>
</dbReference>
<evidence type="ECO:0000256" key="2">
    <source>
        <dbReference type="ARBA" id="ARBA00007072"/>
    </source>
</evidence>
<feature type="active site" evidence="8">
    <location>
        <position position="555"/>
    </location>
</feature>
<evidence type="ECO:0000256" key="1">
    <source>
        <dbReference type="ARBA" id="ARBA00000966"/>
    </source>
</evidence>
<dbReference type="InterPro" id="IPR001701">
    <property type="entry name" value="Glyco_hydro_9"/>
</dbReference>
<dbReference type="GO" id="GO:0008810">
    <property type="term" value="F:cellulase activity"/>
    <property type="evidence" value="ECO:0007669"/>
    <property type="project" value="UniProtKB-EC"/>
</dbReference>
<evidence type="ECO:0000256" key="10">
    <source>
        <dbReference type="SAM" id="Phobius"/>
    </source>
</evidence>
<gene>
    <name evidence="12" type="ORF">COLO4_23273</name>
</gene>
<keyword evidence="6 8" id="KW-0326">Glycosidase</keyword>
<sequence length="613" mass="68064">MPERTNIWGGSFDTNIVEEEEDRGIDGNYYDRAAYRSPSDEEVKQGWFLRPAAMEMERKRKKRKICMNPAVVIRTLVVLVMLLGFIALVTFLVIRSRRHRPPPVQDNYTIALQKSLLFFNAQRSGKLPANNNVSWRGDSCLDDGNGYLNGLQGGYYDGGDAVKYSFPASFAMTILSWSVLEYSAKYEGAGELNHVKDIIKWGTDYLLKTFNSTADSVDNVVSQVGEIDNSSKEAKTNEGNCWIRPESISYTRPVIPCSTCPALAAEMAAALAAASIVFKDDQGYSKKLVHGADILFKFATKGEGENYAGGSDPPSHYNSSGFWDEFVWGGAWMYCATGNSSYIDLVTKPGLAKHDDAFWGGPDRGVLSWDNKHAGAQLLLSRMRMFLDYGYPYEEMLKTFHDQINEVMCSYLPDSSNFNRTRGGLIQLNHGKPKPLQYVVNAAFLAALYTDYLQAAFIPGLQCGSKFYPKEAFRDFAKAQINYILGRNPKSMSYVVGFTDNFPQHVHHKGASIPSDIKHQNCQEGLKWRDSKEPDPNTIVGAMVAGPDKDDGFQDNRSNYNYTEPSIAGNAGLVAALVALLDKSSPGIDKNTVFYAIPPMSIPQPPPPPPYKP</sequence>
<evidence type="ECO:0000256" key="4">
    <source>
        <dbReference type="ARBA" id="ARBA00023001"/>
    </source>
</evidence>
<keyword evidence="4 9" id="KW-0136">Cellulose degradation</keyword>
<protein>
    <recommendedName>
        <fullName evidence="9">Endoglucanase</fullName>
        <ecNumber evidence="9">3.2.1.4</ecNumber>
    </recommendedName>
</protein>
<dbReference type="SUPFAM" id="SSF48208">
    <property type="entry name" value="Six-hairpin glycosidases"/>
    <property type="match status" value="1"/>
</dbReference>
<dbReference type="EMBL" id="AWUE01018178">
    <property type="protein sequence ID" value="OMO82045.1"/>
    <property type="molecule type" value="Genomic_DNA"/>
</dbReference>
<reference evidence="13" key="1">
    <citation type="submission" date="2013-09" db="EMBL/GenBank/DDBJ databases">
        <title>Corchorus olitorius genome sequencing.</title>
        <authorList>
            <person name="Alam M."/>
            <person name="Haque M.S."/>
            <person name="Islam M.S."/>
            <person name="Emdad E.M."/>
            <person name="Islam M.M."/>
            <person name="Ahmed B."/>
            <person name="Halim A."/>
            <person name="Hossen Q.M.M."/>
            <person name="Hossain M.Z."/>
            <person name="Ahmed R."/>
            <person name="Khan M.M."/>
            <person name="Islam R."/>
            <person name="Rashid M.M."/>
            <person name="Khan S.A."/>
            <person name="Rahman M.S."/>
            <person name="Alam M."/>
            <person name="Yahiya A.S."/>
            <person name="Khan M.S."/>
            <person name="Azam M.S."/>
            <person name="Haque T."/>
            <person name="Lashkar M.Z.H."/>
            <person name="Akhand A.I."/>
            <person name="Morshed G."/>
            <person name="Roy S."/>
            <person name="Uddin K.S."/>
            <person name="Rabeya T."/>
            <person name="Hossain A.S."/>
            <person name="Chowdhury A."/>
            <person name="Snigdha A.R."/>
            <person name="Mortoza M.S."/>
            <person name="Matin S.A."/>
            <person name="Hoque S.M.E."/>
            <person name="Islam M.K."/>
            <person name="Roy D.K."/>
            <person name="Haider R."/>
            <person name="Moosa M.M."/>
            <person name="Elias S.M."/>
            <person name="Hasan A.M."/>
            <person name="Jahan S."/>
            <person name="Shafiuddin M."/>
            <person name="Mahmood N."/>
            <person name="Shommy N.S."/>
        </authorList>
    </citation>
    <scope>NUCLEOTIDE SEQUENCE [LARGE SCALE GENOMIC DNA]</scope>
    <source>
        <strain evidence="13">cv. O-4</strain>
    </source>
</reference>
<feature type="domain" description="Glycoside hydrolase family 9" evidence="11">
    <location>
        <begin position="108"/>
        <end position="577"/>
    </location>
</feature>
<keyword evidence="7 8" id="KW-0624">Polysaccharide degradation</keyword>
<dbReference type="PANTHER" id="PTHR22298">
    <property type="entry name" value="ENDO-1,4-BETA-GLUCANASE"/>
    <property type="match status" value="1"/>
</dbReference>
<dbReference type="Proteomes" id="UP000187203">
    <property type="component" value="Unassembled WGS sequence"/>
</dbReference>
<feature type="transmembrane region" description="Helical" evidence="10">
    <location>
        <begin position="71"/>
        <end position="94"/>
    </location>
</feature>
<evidence type="ECO:0000313" key="12">
    <source>
        <dbReference type="EMBL" id="OMO82045.1"/>
    </source>
</evidence>
<dbReference type="PROSITE" id="PS00698">
    <property type="entry name" value="GH9_3"/>
    <property type="match status" value="1"/>
</dbReference>
<evidence type="ECO:0000259" key="11">
    <source>
        <dbReference type="Pfam" id="PF00759"/>
    </source>
</evidence>
<evidence type="ECO:0000256" key="5">
    <source>
        <dbReference type="ARBA" id="ARBA00023277"/>
    </source>
</evidence>
<keyword evidence="10" id="KW-0812">Transmembrane</keyword>
<feature type="active site" evidence="8">
    <location>
        <position position="564"/>
    </location>
</feature>
<dbReference type="STRING" id="93759.A0A1R3IHK6"/>
<dbReference type="AlphaFoldDB" id="A0A1R3IHK6"/>
<dbReference type="GO" id="GO:0030245">
    <property type="term" value="P:cellulose catabolic process"/>
    <property type="evidence" value="ECO:0007669"/>
    <property type="project" value="UniProtKB-KW"/>
</dbReference>
<evidence type="ECO:0000256" key="9">
    <source>
        <dbReference type="RuleBase" id="RU361166"/>
    </source>
</evidence>
<keyword evidence="5 8" id="KW-0119">Carbohydrate metabolism</keyword>
<proteinExistence type="inferred from homology"/>
<comment type="similarity">
    <text evidence="2 8 9">Belongs to the glycosyl hydrolase 9 (cellulase E) family.</text>
</comment>
<evidence type="ECO:0000256" key="8">
    <source>
        <dbReference type="PROSITE-ProRule" id="PRU10060"/>
    </source>
</evidence>
<evidence type="ECO:0000256" key="7">
    <source>
        <dbReference type="ARBA" id="ARBA00023326"/>
    </source>
</evidence>
<organism evidence="12 13">
    <name type="scientific">Corchorus olitorius</name>
    <dbReference type="NCBI Taxonomy" id="93759"/>
    <lineage>
        <taxon>Eukaryota</taxon>
        <taxon>Viridiplantae</taxon>
        <taxon>Streptophyta</taxon>
        <taxon>Embryophyta</taxon>
        <taxon>Tracheophyta</taxon>
        <taxon>Spermatophyta</taxon>
        <taxon>Magnoliopsida</taxon>
        <taxon>eudicotyledons</taxon>
        <taxon>Gunneridae</taxon>
        <taxon>Pentapetalae</taxon>
        <taxon>rosids</taxon>
        <taxon>malvids</taxon>
        <taxon>Malvales</taxon>
        <taxon>Malvaceae</taxon>
        <taxon>Grewioideae</taxon>
        <taxon>Apeibeae</taxon>
        <taxon>Corchorus</taxon>
    </lineage>
</organism>
<dbReference type="EC" id="3.2.1.4" evidence="9"/>
<name>A0A1R3IHK6_9ROSI</name>
<evidence type="ECO:0000256" key="3">
    <source>
        <dbReference type="ARBA" id="ARBA00022801"/>
    </source>
</evidence>
<dbReference type="FunFam" id="1.50.10.10:FF:000020">
    <property type="entry name" value="Endoglucanase"/>
    <property type="match status" value="1"/>
</dbReference>
<comment type="catalytic activity">
    <reaction evidence="1 9">
        <text>Endohydrolysis of (1-&gt;4)-beta-D-glucosidic linkages in cellulose, lichenin and cereal beta-D-glucans.</text>
        <dbReference type="EC" id="3.2.1.4"/>
    </reaction>
</comment>
<dbReference type="Gene3D" id="1.50.10.10">
    <property type="match status" value="1"/>
</dbReference>
<keyword evidence="10" id="KW-1133">Transmembrane helix</keyword>
<dbReference type="OrthoDB" id="10257085at2759"/>
<comment type="caution">
    <text evidence="12">The sequence shown here is derived from an EMBL/GenBank/DDBJ whole genome shotgun (WGS) entry which is preliminary data.</text>
</comment>
<accession>A0A1R3IHK6</accession>
<dbReference type="InterPro" id="IPR008928">
    <property type="entry name" value="6-hairpin_glycosidase_sf"/>
</dbReference>
<keyword evidence="13" id="KW-1185">Reference proteome</keyword>